<feature type="compositionally biased region" description="Basic and acidic residues" evidence="3">
    <location>
        <begin position="404"/>
        <end position="415"/>
    </location>
</feature>
<name>A0AAD7UDC3_9STRA</name>
<dbReference type="CDD" id="cd05402">
    <property type="entry name" value="NT_PAP_TUTase"/>
    <property type="match status" value="1"/>
</dbReference>
<keyword evidence="1" id="KW-0479">Metal-binding</keyword>
<feature type="compositionally biased region" description="Low complexity" evidence="3">
    <location>
        <begin position="393"/>
        <end position="403"/>
    </location>
</feature>
<feature type="compositionally biased region" description="Pro residues" evidence="3">
    <location>
        <begin position="925"/>
        <end position="938"/>
    </location>
</feature>
<dbReference type="PANTHER" id="PTHR23092">
    <property type="entry name" value="POLY(A) RNA POLYMERASE"/>
    <property type="match status" value="1"/>
</dbReference>
<dbReference type="SUPFAM" id="SSF81631">
    <property type="entry name" value="PAP/OAS1 substrate-binding domain"/>
    <property type="match status" value="1"/>
</dbReference>
<comment type="caution">
    <text evidence="6">The sequence shown here is derived from an EMBL/GenBank/DDBJ whole genome shotgun (WGS) entry which is preliminary data.</text>
</comment>
<feature type="region of interest" description="Disordered" evidence="3">
    <location>
        <begin position="774"/>
        <end position="851"/>
    </location>
</feature>
<feature type="compositionally biased region" description="Basic residues" evidence="3">
    <location>
        <begin position="379"/>
        <end position="388"/>
    </location>
</feature>
<evidence type="ECO:0000313" key="6">
    <source>
        <dbReference type="EMBL" id="KAJ8602215.1"/>
    </source>
</evidence>
<dbReference type="GO" id="GO:0005730">
    <property type="term" value="C:nucleolus"/>
    <property type="evidence" value="ECO:0007669"/>
    <property type="project" value="TreeGrafter"/>
</dbReference>
<dbReference type="Gene3D" id="3.30.460.10">
    <property type="entry name" value="Beta Polymerase, domain 2"/>
    <property type="match status" value="1"/>
</dbReference>
<dbReference type="InterPro" id="IPR054708">
    <property type="entry name" value="MTPAP-like_central"/>
</dbReference>
<evidence type="ECO:0000256" key="1">
    <source>
        <dbReference type="ARBA" id="ARBA00022723"/>
    </source>
</evidence>
<reference evidence="6" key="1">
    <citation type="submission" date="2023-01" db="EMBL/GenBank/DDBJ databases">
        <title>Metagenome sequencing of chrysophaentin producing Chrysophaeum taylorii.</title>
        <authorList>
            <person name="Davison J."/>
            <person name="Bewley C."/>
        </authorList>
    </citation>
    <scope>NUCLEOTIDE SEQUENCE</scope>
    <source>
        <strain evidence="6">NIES-1699</strain>
    </source>
</reference>
<evidence type="ECO:0000256" key="3">
    <source>
        <dbReference type="SAM" id="MobiDB-lite"/>
    </source>
</evidence>
<gene>
    <name evidence="6" type="ORF">CTAYLR_003648</name>
</gene>
<dbReference type="InterPro" id="IPR002058">
    <property type="entry name" value="PAP_assoc"/>
</dbReference>
<dbReference type="EMBL" id="JAQMWT010000388">
    <property type="protein sequence ID" value="KAJ8602215.1"/>
    <property type="molecule type" value="Genomic_DNA"/>
</dbReference>
<feature type="region of interest" description="Disordered" evidence="3">
    <location>
        <begin position="1034"/>
        <end position="1122"/>
    </location>
</feature>
<feature type="compositionally biased region" description="Acidic residues" evidence="3">
    <location>
        <begin position="981"/>
        <end position="995"/>
    </location>
</feature>
<dbReference type="PANTHER" id="PTHR23092:SF48">
    <property type="entry name" value="NUCLEOTIDYLTRANSFERASE FAMILY PROTEIN"/>
    <property type="match status" value="1"/>
</dbReference>
<dbReference type="GO" id="GO:1990817">
    <property type="term" value="F:poly(A) RNA polymerase activity"/>
    <property type="evidence" value="ECO:0007669"/>
    <property type="project" value="InterPro"/>
</dbReference>
<keyword evidence="7" id="KW-1185">Reference proteome</keyword>
<feature type="region of interest" description="Disordered" evidence="3">
    <location>
        <begin position="914"/>
        <end position="949"/>
    </location>
</feature>
<dbReference type="InterPro" id="IPR045862">
    <property type="entry name" value="Trf4-like"/>
</dbReference>
<feature type="domain" description="PAP-associated" evidence="4">
    <location>
        <begin position="1352"/>
        <end position="1431"/>
    </location>
</feature>
<proteinExistence type="predicted"/>
<feature type="compositionally biased region" description="Basic and acidic residues" evidence="3">
    <location>
        <begin position="601"/>
        <end position="610"/>
    </location>
</feature>
<dbReference type="GO" id="GO:0031123">
    <property type="term" value="P:RNA 3'-end processing"/>
    <property type="evidence" value="ECO:0007669"/>
    <property type="project" value="TreeGrafter"/>
</dbReference>
<sequence>MSDDERAPTGWRGPMEALARWTYQMYPKTTGARSSTAKESMVAWWRELSAEDKREALTTEDAGVIALAGALFREGLWRFELETCWRRASGAPPRFRRRGRATAGVASRLLVSSTVVRWDARCCDARRLFAPSLREESGDEWRVARDGDAPGERRLEILAIGDSVSLALETIDEVTGGRAFSTAAAPGSADDPWCRLPWFKAEQARGVTLAHLLANVAEGLAWRKFWHDHRMSRRPRPRRSPRASPDVDAALDGWWFGLTPAARRNALWRALAAQALATAGRRDRGRGSNSVEALRTLAACLETASAVALELARGACAPSSLAKSPLGAPTIVAWFRAAIRLGLEDERCRENCAALLDAEDRSSKNNHALVDSPCPIKAAKPKKRRGKKANKEPPAAAPSMMPPRRSEERSDRDEAAATIARRWRRYSSSDHEGRRCRSASARDVEPRLRRSSTAPCASIDAASEQQRSCPPSPSRRRTYESNDLGAGVGGERGSWCHIDDDDDARATSWQRVASPVVANHPPSSSSSSSKGKDAPPALERASNDAAVVSRSASSRGKKTASSSSSSRGRQTTPGPGAAATTKKKPSSAPKGLCLNHQPKPRALDLTKTAEETTSYSDALRKNMTIPEAARAEPPPVVVPAAWRRGCEPQRPLELAPPRGAAPSDSRIVDEPVFVADGAREGDDNDDVVWRLTRANLSLRRDNLKLQAEVSRLYSEVAAHRGGGSSLPSYLGSETVPPGTPVVAPPPMYGDATASVSSETHLKPRCQCGPPAHRLRASTTVDDGGPFLRGGGARQLFPLPPLSSPPSCSKRAVRGVDAAAGETQKPPPPPPPPPPQRVLQHVNAPFGQPPLRHPPNVGAGFYAYYYCENHSTGFLDVASDDGRMTIRSDTSPAVYPPHQHKPLEAVRECAVLVPASSGNDPRLSRPRPPPPPPGTPVARPPMAIDSGSRGSSFCDTLHGRIVTDSIDDLLGSSDEFSQSSSSDEENDDDDDDDDDEKWATTTTRGSGKPPSLARANLSLDDELPYDLLSASSHSSLALSPRGGAAADATGANEDPVPVSAMRRAPSRHNSNNKGAAAACAPAATTTSLQSSSRDAPRAQATAEPSRPATAPPPETARPHRRVRKRVVVDESLFSTSSRLADDVRAFAESISRRQRSRESAWRAARERVRDVAKSLWPRARVETYGSCVTRLSLADAASDLDLVVRLPRVRVATPAMTPGDLEGRNAIKETWPQELARRLRSEAWVEQSSVRTIASAFVPIVKLVTMPLGETREAVRLDVSFEGPWHRGLDANRLVLKMLDDMPAARPLLLVLKQHAAERGLCASYTGGLSSYALALLVVRYLHEQPRNDLDPGALLLGFFDFYAHRFEARKTGISVGRACFFARAELGSRHYAAATGYAMGNNHDGATRAAHMARSFHFDPLYVEDPLSPGNNVGRNCFRIAQIQRAWSDAFFSLSDAVAKGCRPLYRGGGIDHRRPNLLSAIISIAPPIINTPDTSPP</sequence>
<feature type="compositionally biased region" description="Low complexity" evidence="3">
    <location>
        <begin position="971"/>
        <end position="980"/>
    </location>
</feature>
<accession>A0AAD7UDC3</accession>
<protein>
    <recommendedName>
        <fullName evidence="8">Polymerase nucleotidyl transferase domain-containing protein</fullName>
    </recommendedName>
</protein>
<evidence type="ECO:0000313" key="7">
    <source>
        <dbReference type="Proteomes" id="UP001230188"/>
    </source>
</evidence>
<feature type="domain" description="Poly(A) RNA polymerase mitochondrial-like central palm" evidence="5">
    <location>
        <begin position="1145"/>
        <end position="1281"/>
    </location>
</feature>
<feature type="compositionally biased region" description="Pro residues" evidence="3">
    <location>
        <begin position="824"/>
        <end position="835"/>
    </location>
</feature>
<feature type="compositionally biased region" description="Basic and acidic residues" evidence="3">
    <location>
        <begin position="430"/>
        <end position="448"/>
    </location>
</feature>
<feature type="region of interest" description="Disordered" evidence="3">
    <location>
        <begin position="969"/>
        <end position="1013"/>
    </location>
</feature>
<organism evidence="6 7">
    <name type="scientific">Chrysophaeum taylorii</name>
    <dbReference type="NCBI Taxonomy" id="2483200"/>
    <lineage>
        <taxon>Eukaryota</taxon>
        <taxon>Sar</taxon>
        <taxon>Stramenopiles</taxon>
        <taxon>Ochrophyta</taxon>
        <taxon>Pelagophyceae</taxon>
        <taxon>Pelagomonadales</taxon>
        <taxon>Pelagomonadaceae</taxon>
        <taxon>Chrysophaeum</taxon>
    </lineage>
</organism>
<dbReference type="SUPFAM" id="SSF81301">
    <property type="entry name" value="Nucleotidyltransferase"/>
    <property type="match status" value="1"/>
</dbReference>
<keyword evidence="2" id="KW-0460">Magnesium</keyword>
<dbReference type="GO" id="GO:0031499">
    <property type="term" value="C:TRAMP complex"/>
    <property type="evidence" value="ECO:0007669"/>
    <property type="project" value="TreeGrafter"/>
</dbReference>
<dbReference type="Pfam" id="PF22600">
    <property type="entry name" value="MTPAP-like_central"/>
    <property type="match status" value="1"/>
</dbReference>
<evidence type="ECO:0008006" key="8">
    <source>
        <dbReference type="Google" id="ProtNLM"/>
    </source>
</evidence>
<dbReference type="Pfam" id="PF03828">
    <property type="entry name" value="PAP_assoc"/>
    <property type="match status" value="1"/>
</dbReference>
<dbReference type="GO" id="GO:0003729">
    <property type="term" value="F:mRNA binding"/>
    <property type="evidence" value="ECO:0007669"/>
    <property type="project" value="TreeGrafter"/>
</dbReference>
<feature type="region of interest" description="Disordered" evidence="3">
    <location>
        <begin position="366"/>
        <end position="416"/>
    </location>
</feature>
<feature type="compositionally biased region" description="Low complexity" evidence="3">
    <location>
        <begin position="543"/>
        <end position="591"/>
    </location>
</feature>
<dbReference type="InterPro" id="IPR043519">
    <property type="entry name" value="NT_sf"/>
</dbReference>
<dbReference type="Gene3D" id="1.10.1410.10">
    <property type="match status" value="1"/>
</dbReference>
<evidence type="ECO:0000256" key="2">
    <source>
        <dbReference type="ARBA" id="ARBA00022842"/>
    </source>
</evidence>
<feature type="region of interest" description="Disordered" evidence="3">
    <location>
        <begin position="430"/>
        <end position="619"/>
    </location>
</feature>
<dbReference type="Proteomes" id="UP001230188">
    <property type="component" value="Unassembled WGS sequence"/>
</dbReference>
<dbReference type="GO" id="GO:0046872">
    <property type="term" value="F:metal ion binding"/>
    <property type="evidence" value="ECO:0007669"/>
    <property type="project" value="UniProtKB-KW"/>
</dbReference>
<dbReference type="GO" id="GO:0043634">
    <property type="term" value="P:polyadenylation-dependent ncRNA catabolic process"/>
    <property type="evidence" value="ECO:0007669"/>
    <property type="project" value="TreeGrafter"/>
</dbReference>
<feature type="compositionally biased region" description="Low complexity" evidence="3">
    <location>
        <begin position="1074"/>
        <end position="1085"/>
    </location>
</feature>
<evidence type="ECO:0000259" key="5">
    <source>
        <dbReference type="Pfam" id="PF22600"/>
    </source>
</evidence>
<evidence type="ECO:0000259" key="4">
    <source>
        <dbReference type="Pfam" id="PF03828"/>
    </source>
</evidence>